<name>A0A507AS53_9PEZI</name>
<comment type="caution">
    <text evidence="3">The sequence shown here is derived from an EMBL/GenBank/DDBJ whole genome shotgun (WGS) entry which is preliminary data.</text>
</comment>
<keyword evidence="2" id="KW-1133">Transmembrane helix</keyword>
<dbReference type="AlphaFoldDB" id="A0A507AS53"/>
<dbReference type="RefSeq" id="XP_030991237.1">
    <property type="nucleotide sequence ID" value="XM_031144215.1"/>
</dbReference>
<proteinExistence type="predicted"/>
<sequence length="469" mass="49389">MQRDDERYPIPVHTTAEANLPEVAAHPQAAEYFQNSQEKYSLPGTTPSPYKDANASPFTPAVAEGGGADLAPGLEVVTKPERKTVCGLRRRTFWALVAVALVLIIVGAVVGGVLGSRKATSPNSDTPAPSSTASPLDPSTPLPASRRSVAAGSSVGDDATAATLQILYQDLATTHVLYRLMWDDKIKAEKVASLRIPPNQGTPLAATSMRSSSSAGVVVDLFYLSTDNSTMLPMICQATLECSKGAGACSTTYNEVIAKEAISTTIQKGVSADSALAAVLMEDTAEFRVFFQGGGGAVWCLVGHGRPDAGSWTLMPLEAPAVTRSALSASAKRKTGEIDLLFVSKLSSKLREVLYTDKIGPGKSPGKDIDGTPGSVWDVGARHAACYLPGTDTWYAFFVGPSGGEIIGYSKKAGADNWGQGFGNKKWGLSEGALSTLCWGDQIRLVYMRSGRLSMAASDNGTWADPQDF</sequence>
<keyword evidence="2" id="KW-0472">Membrane</keyword>
<evidence type="ECO:0008006" key="5">
    <source>
        <dbReference type="Google" id="ProtNLM"/>
    </source>
</evidence>
<dbReference type="EMBL" id="SKBQ01000066">
    <property type="protein sequence ID" value="TPX09526.1"/>
    <property type="molecule type" value="Genomic_DNA"/>
</dbReference>
<feature type="region of interest" description="Disordered" evidence="1">
    <location>
        <begin position="118"/>
        <end position="151"/>
    </location>
</feature>
<dbReference type="Proteomes" id="UP000319257">
    <property type="component" value="Unassembled WGS sequence"/>
</dbReference>
<dbReference type="Gene3D" id="2.120.10.70">
    <property type="entry name" value="Fucose-specific lectin"/>
    <property type="match status" value="1"/>
</dbReference>
<dbReference type="GeneID" id="41976716"/>
<evidence type="ECO:0000313" key="3">
    <source>
        <dbReference type="EMBL" id="TPX09526.1"/>
    </source>
</evidence>
<dbReference type="SUPFAM" id="SSF89372">
    <property type="entry name" value="Fucose-specific lectin"/>
    <property type="match status" value="1"/>
</dbReference>
<feature type="compositionally biased region" description="Low complexity" evidence="1">
    <location>
        <begin position="119"/>
        <end position="151"/>
    </location>
</feature>
<accession>A0A507AS53</accession>
<gene>
    <name evidence="3" type="ORF">E0L32_009269</name>
</gene>
<keyword evidence="2" id="KW-0812">Transmembrane</keyword>
<feature type="transmembrane region" description="Helical" evidence="2">
    <location>
        <begin position="92"/>
        <end position="114"/>
    </location>
</feature>
<evidence type="ECO:0000256" key="1">
    <source>
        <dbReference type="SAM" id="MobiDB-lite"/>
    </source>
</evidence>
<evidence type="ECO:0000256" key="2">
    <source>
        <dbReference type="SAM" id="Phobius"/>
    </source>
</evidence>
<dbReference type="InParanoid" id="A0A507AS53"/>
<protein>
    <recommendedName>
        <fullName evidence="5">Fucose-specific lectin</fullName>
    </recommendedName>
</protein>
<organism evidence="3 4">
    <name type="scientific">Thyridium curvatum</name>
    <dbReference type="NCBI Taxonomy" id="1093900"/>
    <lineage>
        <taxon>Eukaryota</taxon>
        <taxon>Fungi</taxon>
        <taxon>Dikarya</taxon>
        <taxon>Ascomycota</taxon>
        <taxon>Pezizomycotina</taxon>
        <taxon>Sordariomycetes</taxon>
        <taxon>Sordariomycetidae</taxon>
        <taxon>Thyridiales</taxon>
        <taxon>Thyridiaceae</taxon>
        <taxon>Thyridium</taxon>
    </lineage>
</organism>
<evidence type="ECO:0000313" key="4">
    <source>
        <dbReference type="Proteomes" id="UP000319257"/>
    </source>
</evidence>
<keyword evidence="4" id="KW-1185">Reference proteome</keyword>
<dbReference type="OrthoDB" id="4696326at2759"/>
<reference evidence="3 4" key="1">
    <citation type="submission" date="2019-06" db="EMBL/GenBank/DDBJ databases">
        <title>Draft genome sequence of the filamentous fungus Phialemoniopsis curvata isolated from diesel fuel.</title>
        <authorList>
            <person name="Varaljay V.A."/>
            <person name="Lyon W.J."/>
            <person name="Crouch A.L."/>
            <person name="Drake C.E."/>
            <person name="Hollomon J.M."/>
            <person name="Nadeau L.J."/>
            <person name="Nunn H.S."/>
            <person name="Stevenson B.S."/>
            <person name="Bojanowski C.L."/>
            <person name="Crookes-Goodson W.J."/>
        </authorList>
    </citation>
    <scope>NUCLEOTIDE SEQUENCE [LARGE SCALE GENOMIC DNA]</scope>
    <source>
        <strain evidence="3 4">D216</strain>
    </source>
</reference>